<dbReference type="InterPro" id="IPR003798">
    <property type="entry name" value="DNA_recombination_RmuC"/>
</dbReference>
<gene>
    <name evidence="6" type="ORF">N866_19050</name>
</gene>
<feature type="transmembrane region" description="Helical" evidence="5">
    <location>
        <begin position="35"/>
        <end position="56"/>
    </location>
</feature>
<keyword evidence="4" id="KW-0233">DNA recombination</keyword>
<reference evidence="6 7" key="1">
    <citation type="submission" date="2014-01" db="EMBL/GenBank/DDBJ databases">
        <title>Actinotalea ferrariae CF5-4.</title>
        <authorList>
            <person name="Chen F."/>
            <person name="Li Y."/>
            <person name="Wang G."/>
        </authorList>
    </citation>
    <scope>NUCLEOTIDE SEQUENCE [LARGE SCALE GENOMIC DNA]</scope>
    <source>
        <strain evidence="6 7">CF5-4</strain>
    </source>
</reference>
<evidence type="ECO:0000256" key="1">
    <source>
        <dbReference type="ARBA" id="ARBA00003416"/>
    </source>
</evidence>
<keyword evidence="5" id="KW-1133">Transmembrane helix</keyword>
<evidence type="ECO:0000256" key="3">
    <source>
        <dbReference type="ARBA" id="ARBA00023054"/>
    </source>
</evidence>
<keyword evidence="3" id="KW-0175">Coiled coil</keyword>
<comment type="function">
    <text evidence="1">Involved in DNA recombination.</text>
</comment>
<dbReference type="AlphaFoldDB" id="A0A021VRB3"/>
<name>A0A021VRB3_9CELL</name>
<dbReference type="PANTHER" id="PTHR30563">
    <property type="entry name" value="DNA RECOMBINATION PROTEIN RMUC"/>
    <property type="match status" value="1"/>
</dbReference>
<organism evidence="6 7">
    <name type="scientific">Actinotalea ferrariae CF5-4</name>
    <dbReference type="NCBI Taxonomy" id="948458"/>
    <lineage>
        <taxon>Bacteria</taxon>
        <taxon>Bacillati</taxon>
        <taxon>Actinomycetota</taxon>
        <taxon>Actinomycetes</taxon>
        <taxon>Micrococcales</taxon>
        <taxon>Cellulomonadaceae</taxon>
        <taxon>Actinotalea</taxon>
    </lineage>
</organism>
<keyword evidence="7" id="KW-1185">Reference proteome</keyword>
<dbReference type="PANTHER" id="PTHR30563:SF0">
    <property type="entry name" value="DNA RECOMBINATION PROTEIN RMUC"/>
    <property type="match status" value="1"/>
</dbReference>
<keyword evidence="5" id="KW-0472">Membrane</keyword>
<comment type="similarity">
    <text evidence="2">Belongs to the RmuC family.</text>
</comment>
<evidence type="ECO:0000256" key="2">
    <source>
        <dbReference type="ARBA" id="ARBA00009840"/>
    </source>
</evidence>
<dbReference type="Pfam" id="PF02646">
    <property type="entry name" value="RmuC"/>
    <property type="match status" value="1"/>
</dbReference>
<dbReference type="EMBL" id="AXCW01000077">
    <property type="protein sequence ID" value="EYR63676.1"/>
    <property type="molecule type" value="Genomic_DNA"/>
</dbReference>
<dbReference type="Proteomes" id="UP000019753">
    <property type="component" value="Unassembled WGS sequence"/>
</dbReference>
<proteinExistence type="inferred from homology"/>
<sequence length="493" mass="53364">MPGPCDRVRLAGRHSAVSVPGRSVRVGARWHGGGMVEVTVLLVGLLLGFVVGYAVAVARRATADATGGGSGASRGLAEARVELAGLRAELDAERRVGTERLAAARADHDRLVEQFRSVASEVLERSNEQFLGLAEQRLGATERTHAATLAQREEAVRRMVEPLTHVLDEVRAQVTAAEQARATGHAALGEQVRAMQQTSEQLRSETGRLVTALRASHVRGRWGEMQLRRVVEAAGMLAHVDFVEQASTRTDDGVQRPDMVVRLAGGKNVVVDAKVPFLGYLEAVQADDDAQRTARMAAHARHLRRHVDDLATKAYWEQLSPAPEFVVLFVPAEPFLHAALDVDPTLYEYAMERDVVLASPMTLVALLRTIAYGWRQEALAENAQQVLVLGRELHSRLATLGGHVSRLGRQLDGAVRSYNDAVASLESRVLVSARRLADLQVTDADLEAPPQVDRVTRQVQAPELVASAEHRVVAIDGRGDLGPGDARQEAADG</sequence>
<evidence type="ECO:0000256" key="4">
    <source>
        <dbReference type="ARBA" id="ARBA00023172"/>
    </source>
</evidence>
<dbReference type="GO" id="GO:0006310">
    <property type="term" value="P:DNA recombination"/>
    <property type="evidence" value="ECO:0007669"/>
    <property type="project" value="UniProtKB-KW"/>
</dbReference>
<evidence type="ECO:0000313" key="7">
    <source>
        <dbReference type="Proteomes" id="UP000019753"/>
    </source>
</evidence>
<comment type="caution">
    <text evidence="6">The sequence shown here is derived from an EMBL/GenBank/DDBJ whole genome shotgun (WGS) entry which is preliminary data.</text>
</comment>
<evidence type="ECO:0000256" key="5">
    <source>
        <dbReference type="SAM" id="Phobius"/>
    </source>
</evidence>
<keyword evidence="5" id="KW-0812">Transmembrane</keyword>
<protein>
    <submittedName>
        <fullName evidence="6">Recombinase RmuC</fullName>
    </submittedName>
</protein>
<accession>A0A021VRB3</accession>
<evidence type="ECO:0000313" key="6">
    <source>
        <dbReference type="EMBL" id="EYR63676.1"/>
    </source>
</evidence>